<gene>
    <name evidence="1" type="ORF">RM780_09685</name>
</gene>
<accession>A0ABU2L6P5</accession>
<reference evidence="2" key="1">
    <citation type="submission" date="2023-07" db="EMBL/GenBank/DDBJ databases">
        <title>30 novel species of actinomycetes from the DSMZ collection.</title>
        <authorList>
            <person name="Nouioui I."/>
        </authorList>
    </citation>
    <scope>NUCLEOTIDE SEQUENCE [LARGE SCALE GENOMIC DNA]</scope>
    <source>
        <strain evidence="2">DSM 44917</strain>
    </source>
</reference>
<evidence type="ECO:0000313" key="2">
    <source>
        <dbReference type="Proteomes" id="UP001183388"/>
    </source>
</evidence>
<sequence length="286" mass="30936">MRCSTTRPDRTCTRTATHVLLSAADGNEKPAGPVCEPCGTRRARAPGARTRLVPLAVIEPPPGFIPSHGHRLIRAPRRGEPAAMRCLDCQATAPHAAFCTGWEGCPGRPESLNYLSIALLPGVEEMDASSRAQAMAGHYRTVAGRIGLPLEDWQTVLNDPAYCAFFTFRDRAYGLRYGVGWHGCAAEPLPNGGAPAPGYLDAQFAETFRQVVFGFRDLDTGSGFFACHQPGEPDIVRYTPEGRIEAVLRLADGRPRTVEEITEAVAATWGPVATVRYSTRVYPGEA</sequence>
<keyword evidence="2" id="KW-1185">Reference proteome</keyword>
<organism evidence="1 2">
    <name type="scientific">Streptomyces boetiae</name>
    <dbReference type="NCBI Taxonomy" id="3075541"/>
    <lineage>
        <taxon>Bacteria</taxon>
        <taxon>Bacillati</taxon>
        <taxon>Actinomycetota</taxon>
        <taxon>Actinomycetes</taxon>
        <taxon>Kitasatosporales</taxon>
        <taxon>Streptomycetaceae</taxon>
        <taxon>Streptomyces</taxon>
    </lineage>
</organism>
<dbReference type="Proteomes" id="UP001183388">
    <property type="component" value="Unassembled WGS sequence"/>
</dbReference>
<protein>
    <submittedName>
        <fullName evidence="1">Uncharacterized protein</fullName>
    </submittedName>
</protein>
<dbReference type="RefSeq" id="WP_311630175.1">
    <property type="nucleotide sequence ID" value="NZ_JAVREN010000010.1"/>
</dbReference>
<dbReference type="EMBL" id="JAVREN010000010">
    <property type="protein sequence ID" value="MDT0307233.1"/>
    <property type="molecule type" value="Genomic_DNA"/>
</dbReference>
<name>A0ABU2L6P5_9ACTN</name>
<comment type="caution">
    <text evidence="1">The sequence shown here is derived from an EMBL/GenBank/DDBJ whole genome shotgun (WGS) entry which is preliminary data.</text>
</comment>
<proteinExistence type="predicted"/>
<evidence type="ECO:0000313" key="1">
    <source>
        <dbReference type="EMBL" id="MDT0307233.1"/>
    </source>
</evidence>